<evidence type="ECO:0000313" key="1">
    <source>
        <dbReference type="EMBL" id="MFD2840060.1"/>
    </source>
</evidence>
<dbReference type="RefSeq" id="WP_377465712.1">
    <property type="nucleotide sequence ID" value="NZ_JBHUOP010000002.1"/>
</dbReference>
<proteinExistence type="predicted"/>
<dbReference type="Proteomes" id="UP001597391">
    <property type="component" value="Unassembled WGS sequence"/>
</dbReference>
<dbReference type="Pfam" id="PF03013">
    <property type="entry name" value="Pyr_excise"/>
    <property type="match status" value="1"/>
</dbReference>
<gene>
    <name evidence="1" type="ORF">ACFSYH_05695</name>
</gene>
<name>A0ABW5XDK4_9MICO</name>
<dbReference type="InterPro" id="IPR004260">
    <property type="entry name" value="Pyr-dimer_DNA_glycosylase"/>
</dbReference>
<keyword evidence="2" id="KW-1185">Reference proteome</keyword>
<dbReference type="EMBL" id="JBHUOP010000002">
    <property type="protein sequence ID" value="MFD2840060.1"/>
    <property type="molecule type" value="Genomic_DNA"/>
</dbReference>
<evidence type="ECO:0000313" key="2">
    <source>
        <dbReference type="Proteomes" id="UP001597391"/>
    </source>
</evidence>
<sequence>MRMWTLEPCLLDRQGLIAAWRESLLAQAVLAGKTKGYTNHPQLVRFKRASDPVGFVSAYLHVLADEADSRSYRFDRSRVTSEESEARKVLESEPKISVTRGQIEFEFQHLLRKLAVRNPELVDEVKERYDSLRLDPGFPLETVVHPLFVVVPGGVESWERT</sequence>
<accession>A0ABW5XDK4</accession>
<organism evidence="1 2">
    <name type="scientific">Populibacterium corticicola</name>
    <dbReference type="NCBI Taxonomy" id="1812826"/>
    <lineage>
        <taxon>Bacteria</taxon>
        <taxon>Bacillati</taxon>
        <taxon>Actinomycetota</taxon>
        <taxon>Actinomycetes</taxon>
        <taxon>Micrococcales</taxon>
        <taxon>Jonesiaceae</taxon>
        <taxon>Populibacterium</taxon>
    </lineage>
</organism>
<protein>
    <submittedName>
        <fullName evidence="1">Pyrimidine dimer DNA glycosylase/endonuclease V</fullName>
    </submittedName>
</protein>
<reference evidence="2" key="1">
    <citation type="journal article" date="2019" name="Int. J. Syst. Evol. Microbiol.">
        <title>The Global Catalogue of Microorganisms (GCM) 10K type strain sequencing project: providing services to taxonomists for standard genome sequencing and annotation.</title>
        <authorList>
            <consortium name="The Broad Institute Genomics Platform"/>
            <consortium name="The Broad Institute Genome Sequencing Center for Infectious Disease"/>
            <person name="Wu L."/>
            <person name="Ma J."/>
        </authorList>
    </citation>
    <scope>NUCLEOTIDE SEQUENCE [LARGE SCALE GENOMIC DNA]</scope>
    <source>
        <strain evidence="2">KCTC 33576</strain>
    </source>
</reference>
<comment type="caution">
    <text evidence="1">The sequence shown here is derived from an EMBL/GenBank/DDBJ whole genome shotgun (WGS) entry which is preliminary data.</text>
</comment>